<feature type="region of interest" description="Disordered" evidence="2">
    <location>
        <begin position="475"/>
        <end position="514"/>
    </location>
</feature>
<dbReference type="AlphaFoldDB" id="A0A6G1I4Z6"/>
<reference evidence="4" key="1">
    <citation type="journal article" date="2020" name="Stud. Mycol.">
        <title>101 Dothideomycetes genomes: a test case for predicting lifestyles and emergence of pathogens.</title>
        <authorList>
            <person name="Haridas S."/>
            <person name="Albert R."/>
            <person name="Binder M."/>
            <person name="Bloem J."/>
            <person name="Labutti K."/>
            <person name="Salamov A."/>
            <person name="Andreopoulos B."/>
            <person name="Baker S."/>
            <person name="Barry K."/>
            <person name="Bills G."/>
            <person name="Bluhm B."/>
            <person name="Cannon C."/>
            <person name="Castanera R."/>
            <person name="Culley D."/>
            <person name="Daum C."/>
            <person name="Ezra D."/>
            <person name="Gonzalez J."/>
            <person name="Henrissat B."/>
            <person name="Kuo A."/>
            <person name="Liang C."/>
            <person name="Lipzen A."/>
            <person name="Lutzoni F."/>
            <person name="Magnuson J."/>
            <person name="Mondo S."/>
            <person name="Nolan M."/>
            <person name="Ohm R."/>
            <person name="Pangilinan J."/>
            <person name="Park H.-J."/>
            <person name="Ramirez L."/>
            <person name="Alfaro M."/>
            <person name="Sun H."/>
            <person name="Tritt A."/>
            <person name="Yoshinaga Y."/>
            <person name="Zwiers L.-H."/>
            <person name="Turgeon B."/>
            <person name="Goodwin S."/>
            <person name="Spatafora J."/>
            <person name="Crous P."/>
            <person name="Grigoriev I."/>
        </authorList>
    </citation>
    <scope>NUCLEOTIDE SEQUENCE</scope>
    <source>
        <strain evidence="4">CBS 262.69</strain>
    </source>
</reference>
<feature type="compositionally biased region" description="Polar residues" evidence="2">
    <location>
        <begin position="718"/>
        <end position="727"/>
    </location>
</feature>
<dbReference type="Gene3D" id="3.40.50.1820">
    <property type="entry name" value="alpha/beta hydrolase"/>
    <property type="match status" value="1"/>
</dbReference>
<evidence type="ECO:0000313" key="4">
    <source>
        <dbReference type="EMBL" id="KAF2403196.1"/>
    </source>
</evidence>
<evidence type="ECO:0000313" key="5">
    <source>
        <dbReference type="Proteomes" id="UP000799640"/>
    </source>
</evidence>
<dbReference type="InterPro" id="IPR013094">
    <property type="entry name" value="AB_hydrolase_3"/>
</dbReference>
<keyword evidence="5" id="KW-1185">Reference proteome</keyword>
<name>A0A6G1I4Z6_9PEZI</name>
<feature type="region of interest" description="Disordered" evidence="2">
    <location>
        <begin position="637"/>
        <end position="761"/>
    </location>
</feature>
<dbReference type="Proteomes" id="UP000799640">
    <property type="component" value="Unassembled WGS sequence"/>
</dbReference>
<dbReference type="OrthoDB" id="2336090at2759"/>
<feature type="domain" description="Alpha/beta hydrolase fold-3" evidence="3">
    <location>
        <begin position="147"/>
        <end position="259"/>
    </location>
</feature>
<dbReference type="InterPro" id="IPR029058">
    <property type="entry name" value="AB_hydrolase_fold"/>
</dbReference>
<feature type="domain" description="Alpha/beta hydrolase fold-3" evidence="3">
    <location>
        <begin position="297"/>
        <end position="399"/>
    </location>
</feature>
<dbReference type="PANTHER" id="PTHR48081:SF19">
    <property type="entry name" value="AB HYDROLASE SUPERFAMILY PROTEIN C4A8.06C"/>
    <property type="match status" value="1"/>
</dbReference>
<organism evidence="4 5">
    <name type="scientific">Trichodelitschia bisporula</name>
    <dbReference type="NCBI Taxonomy" id="703511"/>
    <lineage>
        <taxon>Eukaryota</taxon>
        <taxon>Fungi</taxon>
        <taxon>Dikarya</taxon>
        <taxon>Ascomycota</taxon>
        <taxon>Pezizomycotina</taxon>
        <taxon>Dothideomycetes</taxon>
        <taxon>Dothideomycetes incertae sedis</taxon>
        <taxon>Phaeotrichales</taxon>
        <taxon>Phaeotrichaceae</taxon>
        <taxon>Trichodelitschia</taxon>
    </lineage>
</organism>
<feature type="compositionally biased region" description="Acidic residues" evidence="2">
    <location>
        <begin position="476"/>
        <end position="493"/>
    </location>
</feature>
<evidence type="ECO:0000256" key="1">
    <source>
        <dbReference type="ARBA" id="ARBA00022801"/>
    </source>
</evidence>
<proteinExistence type="predicted"/>
<gene>
    <name evidence="4" type="ORF">EJ06DRAFT_580360</name>
</gene>
<sequence length="761" mass="84241">MVLNTISVGAAVTPTVIETSVSHYLNRKPLRQKPTAHISYHVGLNLVRKFILESAYHTVEELQAFTSQWVPAPHWVYTKDVDIPERHILKGAECLQAELGSHGIKQVGGRQWWQWRRENTPLKAEWIEMRKDYQERKANGEQGTRIMMYIHGGAYYFGSVDEHRYQIQRHARKLKARCLAPRYRLAPQFPFPCGLHDCLATYLHLIEEHDPSSIIVAGDSAGGGMALSLLIVLRNQGIPLPAGAILISPWVDLMHSFPSIAGDGRLDYIPSHGFIHKPSVAWPPPTMEDKKSDSMPSGLAAAAAESRADADLNAERGFSISYPADVDDDDSPHIPSLELDGKIVQIRDQIQIYAPNHLLSHPLVSPVLQPSLGGLPPLLIQVGGGEMLRDEQIYIAHKAANPTAYPPSNETLDKYDPHRQVISKYPPTDVQLQVWEDLCHVGHTLSWTRPAKYMYRSVAQFGAWALARAQNRPIDIPEDDFSDSDTESAEDSDPEPKSGSGQSEKAVGVAGDPLPPFGRHMIRQRVDRHGKIHPLAPAAELPALQLQPEEIGTLKEIPVRKWLARQAQWNKRFASTKTRLQAKLALQVKDGYVGLLPGERPPPSALAGRRTKDMPRLAKIKRSWGLSLWSGWGSNFDKMAQRDEPPKPGRSRSRSRARSASRPKHPGHLRTVSDMGQAPKVDEAGVSRLTPASAAQSRPDTTTPLPPALIGGQGTVIPESQNGTTRPTYDGIAYPFKLKADNGWDQNSSMVTLDGAEKSEV</sequence>
<dbReference type="SUPFAM" id="SSF53474">
    <property type="entry name" value="alpha/beta-Hydrolases"/>
    <property type="match status" value="1"/>
</dbReference>
<feature type="compositionally biased region" description="Polar residues" evidence="2">
    <location>
        <begin position="693"/>
        <end position="703"/>
    </location>
</feature>
<evidence type="ECO:0000259" key="3">
    <source>
        <dbReference type="Pfam" id="PF07859"/>
    </source>
</evidence>
<dbReference type="PANTHER" id="PTHR48081">
    <property type="entry name" value="AB HYDROLASE SUPERFAMILY PROTEIN C4A8.06C"/>
    <property type="match status" value="1"/>
</dbReference>
<dbReference type="GO" id="GO:0016787">
    <property type="term" value="F:hydrolase activity"/>
    <property type="evidence" value="ECO:0007669"/>
    <property type="project" value="UniProtKB-KW"/>
</dbReference>
<dbReference type="Pfam" id="PF07859">
    <property type="entry name" value="Abhydrolase_3"/>
    <property type="match status" value="2"/>
</dbReference>
<dbReference type="EMBL" id="ML996690">
    <property type="protein sequence ID" value="KAF2403196.1"/>
    <property type="molecule type" value="Genomic_DNA"/>
</dbReference>
<protein>
    <submittedName>
        <fullName evidence="4">Alpha/beta-hydrolase</fullName>
    </submittedName>
</protein>
<feature type="compositionally biased region" description="Basic residues" evidence="2">
    <location>
        <begin position="649"/>
        <end position="668"/>
    </location>
</feature>
<keyword evidence="1 4" id="KW-0378">Hydrolase</keyword>
<evidence type="ECO:0000256" key="2">
    <source>
        <dbReference type="SAM" id="MobiDB-lite"/>
    </source>
</evidence>
<dbReference type="InterPro" id="IPR050300">
    <property type="entry name" value="GDXG_lipolytic_enzyme"/>
</dbReference>
<accession>A0A6G1I4Z6</accession>